<proteinExistence type="inferred from homology"/>
<evidence type="ECO:0000259" key="3">
    <source>
        <dbReference type="Pfam" id="PF01523"/>
    </source>
</evidence>
<keyword evidence="7" id="KW-1185">Reference proteome</keyword>
<name>A0A094YJZ0_9PROT</name>
<evidence type="ECO:0000313" key="6">
    <source>
        <dbReference type="EMBL" id="KGB22345.1"/>
    </source>
</evidence>
<dbReference type="Pfam" id="PF19290">
    <property type="entry name" value="PmbA_TldD_2nd"/>
    <property type="match status" value="1"/>
</dbReference>
<dbReference type="EMBL" id="JOKM01000079">
    <property type="protein sequence ID" value="KGB22345.1"/>
    <property type="molecule type" value="Genomic_DNA"/>
</dbReference>
<feature type="region of interest" description="Disordered" evidence="2">
    <location>
        <begin position="328"/>
        <end position="349"/>
    </location>
</feature>
<dbReference type="InterPro" id="IPR047657">
    <property type="entry name" value="PmbA"/>
</dbReference>
<dbReference type="Pfam" id="PF19289">
    <property type="entry name" value="PmbA_TldD_3rd"/>
    <property type="match status" value="1"/>
</dbReference>
<dbReference type="GeneID" id="89479561"/>
<feature type="domain" description="Metalloprotease TldD/E C-terminal" evidence="4">
    <location>
        <begin position="229"/>
        <end position="445"/>
    </location>
</feature>
<dbReference type="Proteomes" id="UP000029448">
    <property type="component" value="Unassembled WGS sequence"/>
</dbReference>
<evidence type="ECO:0000259" key="4">
    <source>
        <dbReference type="Pfam" id="PF19289"/>
    </source>
</evidence>
<comment type="similarity">
    <text evidence="1">Belongs to the peptidase U62 family.</text>
</comment>
<dbReference type="GO" id="GO:0008237">
    <property type="term" value="F:metallopeptidase activity"/>
    <property type="evidence" value="ECO:0007669"/>
    <property type="project" value="InterPro"/>
</dbReference>
<dbReference type="PANTHER" id="PTHR43421">
    <property type="entry name" value="METALLOPROTEASE PMBA"/>
    <property type="match status" value="1"/>
</dbReference>
<dbReference type="GO" id="GO:0006508">
    <property type="term" value="P:proteolysis"/>
    <property type="evidence" value="ECO:0007669"/>
    <property type="project" value="InterPro"/>
</dbReference>
<dbReference type="STRING" id="104102.AtDm6_2356"/>
<dbReference type="InterPro" id="IPR045569">
    <property type="entry name" value="Metalloprtase-TldD/E_C"/>
</dbReference>
<dbReference type="RefSeq" id="WP_035380884.1">
    <property type="nucleotide sequence ID" value="NZ_JACAOJ010000003.1"/>
</dbReference>
<sequence length="446" mass="47021">MSAQTLEKISDLVRRARTAGADAADAVFVSSTAIGAGVRNGVTEELERSETTDLGLRVFTGRKSAIVSTTTLDPSRFAGLVEQALAMARVLPEDRFSGLAPHALTGTLTSNTLDLTDTAEPDANALLARAREGEEAALAVNGVTNSAGSSASWGRTDIALVTSQDFAGTYARTRHSTSVCVLAGKGETMQRDYDYHGTVHLADLDNAAVLGRSAGEKAVARVNPVRPRTGRYPVVFHPRVANSFLGHFIGAINGSSIARGTSFLKEKLGQRLFAEGVTITDDPTRHRGLRSRPFDGEAMPVAPLELVRDGVLQTWILDTRSARHLGLESNGRAARGTSGPPSPSATNLSFGPGTLSPEELMADIKEGLFITEMMGSSINGLTGDYSRGASGFMIRDGQVAESAAEFTLAGNLLEIFASLTLANDLQFRFGTDAPTLRVEALSIAGA</sequence>
<dbReference type="Gene3D" id="3.30.2290.10">
    <property type="entry name" value="PmbA/TldD superfamily"/>
    <property type="match status" value="1"/>
</dbReference>
<reference evidence="6 7" key="1">
    <citation type="submission" date="2014-06" db="EMBL/GenBank/DDBJ databases">
        <title>Functional and comparative genomic analyses of the Drosophila gut microbiota identify candidate symbiosis factors.</title>
        <authorList>
            <person name="Newell P.D."/>
            <person name="Chaston J.M."/>
            <person name="Douglas A.E."/>
        </authorList>
    </citation>
    <scope>NUCLEOTIDE SEQUENCE [LARGE SCALE GENOMIC DNA]</scope>
    <source>
        <strain evidence="6 7">DmCS_006</strain>
    </source>
</reference>
<feature type="domain" description="Metalloprotease TldD/E N-terminal" evidence="3">
    <location>
        <begin position="24"/>
        <end position="88"/>
    </location>
</feature>
<dbReference type="AlphaFoldDB" id="A0A094YJZ0"/>
<dbReference type="InterPro" id="IPR035068">
    <property type="entry name" value="TldD/PmbA_N"/>
</dbReference>
<comment type="caution">
    <text evidence="6">The sequence shown here is derived from an EMBL/GenBank/DDBJ whole genome shotgun (WGS) entry which is preliminary data.</text>
</comment>
<evidence type="ECO:0000259" key="5">
    <source>
        <dbReference type="Pfam" id="PF19290"/>
    </source>
</evidence>
<dbReference type="GO" id="GO:0005829">
    <property type="term" value="C:cytosol"/>
    <property type="evidence" value="ECO:0007669"/>
    <property type="project" value="TreeGrafter"/>
</dbReference>
<organism evidence="6 7">
    <name type="scientific">Acetobacter tropicalis</name>
    <dbReference type="NCBI Taxonomy" id="104102"/>
    <lineage>
        <taxon>Bacteria</taxon>
        <taxon>Pseudomonadati</taxon>
        <taxon>Pseudomonadota</taxon>
        <taxon>Alphaproteobacteria</taxon>
        <taxon>Acetobacterales</taxon>
        <taxon>Acetobacteraceae</taxon>
        <taxon>Acetobacter</taxon>
    </lineage>
</organism>
<accession>A0A094YJZ0</accession>
<evidence type="ECO:0000256" key="2">
    <source>
        <dbReference type="SAM" id="MobiDB-lite"/>
    </source>
</evidence>
<protein>
    <submittedName>
        <fullName evidence="6">TldE/PmbA protein, part of proposed TldE/TldD proteolytic complex</fullName>
    </submittedName>
</protein>
<dbReference type="InterPro" id="IPR045570">
    <property type="entry name" value="Metalloprtase-TldD/E_cen_dom"/>
</dbReference>
<dbReference type="InterPro" id="IPR002510">
    <property type="entry name" value="Metalloprtase-TldD/E_N"/>
</dbReference>
<evidence type="ECO:0000313" key="7">
    <source>
        <dbReference type="Proteomes" id="UP000029448"/>
    </source>
</evidence>
<dbReference type="InterPro" id="IPR036059">
    <property type="entry name" value="TldD/PmbA_sf"/>
</dbReference>
<gene>
    <name evidence="6" type="ORF">AtDm6_2356</name>
</gene>
<dbReference type="PANTHER" id="PTHR43421:SF1">
    <property type="entry name" value="METALLOPROTEASE PMBA"/>
    <property type="match status" value="1"/>
</dbReference>
<dbReference type="PATRIC" id="fig|104102.7.peg.2331"/>
<feature type="domain" description="Metalloprotease TldD/E central" evidence="5">
    <location>
        <begin position="119"/>
        <end position="221"/>
    </location>
</feature>
<dbReference type="Pfam" id="PF01523">
    <property type="entry name" value="PmbA_TldD_1st"/>
    <property type="match status" value="1"/>
</dbReference>
<dbReference type="SUPFAM" id="SSF111283">
    <property type="entry name" value="Putative modulator of DNA gyrase, PmbA/TldD"/>
    <property type="match status" value="1"/>
</dbReference>
<evidence type="ECO:0000256" key="1">
    <source>
        <dbReference type="ARBA" id="ARBA00005836"/>
    </source>
</evidence>